<dbReference type="Proteomes" id="UP001360560">
    <property type="component" value="Unassembled WGS sequence"/>
</dbReference>
<dbReference type="CDD" id="cd01040">
    <property type="entry name" value="Mb-like"/>
    <property type="match status" value="1"/>
</dbReference>
<dbReference type="AlphaFoldDB" id="A0AAV5QNY4"/>
<reference evidence="3 4" key="1">
    <citation type="journal article" date="2023" name="Elife">
        <title>Identification of key yeast species and microbe-microbe interactions impacting larval growth of Drosophila in the wild.</title>
        <authorList>
            <person name="Mure A."/>
            <person name="Sugiura Y."/>
            <person name="Maeda R."/>
            <person name="Honda K."/>
            <person name="Sakurai N."/>
            <person name="Takahashi Y."/>
            <person name="Watada M."/>
            <person name="Katoh T."/>
            <person name="Gotoh A."/>
            <person name="Gotoh Y."/>
            <person name="Taniguchi I."/>
            <person name="Nakamura K."/>
            <person name="Hayashi T."/>
            <person name="Katayama T."/>
            <person name="Uemura T."/>
            <person name="Hattori Y."/>
        </authorList>
    </citation>
    <scope>NUCLEOTIDE SEQUENCE [LARGE SCALE GENOMIC DNA]</scope>
    <source>
        <strain evidence="3 4">SC-9</strain>
    </source>
</reference>
<dbReference type="SUPFAM" id="SSF46458">
    <property type="entry name" value="Globin-like"/>
    <property type="match status" value="1"/>
</dbReference>
<protein>
    <recommendedName>
        <fullName evidence="2">Globin domain-containing protein</fullName>
    </recommendedName>
</protein>
<dbReference type="GO" id="GO:0046210">
    <property type="term" value="P:nitric oxide catabolic process"/>
    <property type="evidence" value="ECO:0007669"/>
    <property type="project" value="TreeGrafter"/>
</dbReference>
<feature type="region of interest" description="Disordered" evidence="1">
    <location>
        <begin position="1"/>
        <end position="21"/>
    </location>
</feature>
<keyword evidence="4" id="KW-1185">Reference proteome</keyword>
<gene>
    <name evidence="3" type="ORF">DASC09_037560</name>
</gene>
<feature type="domain" description="Globin" evidence="2">
    <location>
        <begin position="222"/>
        <end position="301"/>
    </location>
</feature>
<dbReference type="InterPro" id="IPR044399">
    <property type="entry name" value="Mb-like_M"/>
</dbReference>
<evidence type="ECO:0000259" key="2">
    <source>
        <dbReference type="Pfam" id="PF00042"/>
    </source>
</evidence>
<evidence type="ECO:0000313" key="3">
    <source>
        <dbReference type="EMBL" id="GMM36431.1"/>
    </source>
</evidence>
<sequence length="359" mass="39255">MSSRFTRLFKPARGASHKDSDTFSITMSSVSSSTSNDELKSTSETASTVVGTISDKKDVISSHSIISSPAKPTDALSLATSATVTTTTHEFLQGDRSFSKGSVEPSATVLGSSILINSSLNDSASSFASTQDENVTLKFTEAEVRLLKWSWNENITTNKDNKNPSASKTAVPTPSAPVDGKLKHNSIAEAFSSSQFWSDIYNNVRVLDEDLLKILPTPDHQTVFFTGIIRMAVLSSSDLTVMNEYLRSIGRRHGILFGAEPGYFQTLGIAVIRALNDRFDEDFTPQLEHVWILLYCFISNTMIESCSVDPVLPENVSVGLVTIHENKDEEPKGSLKKKRSVFHNTPSTYNGHIGKSRFG</sequence>
<dbReference type="GO" id="GO:0071500">
    <property type="term" value="P:cellular response to nitrosative stress"/>
    <property type="evidence" value="ECO:0007669"/>
    <property type="project" value="TreeGrafter"/>
</dbReference>
<dbReference type="GeneID" id="90074406"/>
<dbReference type="Pfam" id="PF00042">
    <property type="entry name" value="Globin"/>
    <property type="match status" value="1"/>
</dbReference>
<dbReference type="GO" id="GO:0008941">
    <property type="term" value="F:nitric oxide dioxygenase NAD(P)H activity"/>
    <property type="evidence" value="ECO:0007669"/>
    <property type="project" value="TreeGrafter"/>
</dbReference>
<dbReference type="InterPro" id="IPR009050">
    <property type="entry name" value="Globin-like_sf"/>
</dbReference>
<dbReference type="GO" id="GO:0071949">
    <property type="term" value="F:FAD binding"/>
    <property type="evidence" value="ECO:0007669"/>
    <property type="project" value="TreeGrafter"/>
</dbReference>
<feature type="region of interest" description="Disordered" evidence="1">
    <location>
        <begin position="157"/>
        <end position="178"/>
    </location>
</feature>
<comment type="caution">
    <text evidence="3">The sequence shown here is derived from an EMBL/GenBank/DDBJ whole genome shotgun (WGS) entry which is preliminary data.</text>
</comment>
<dbReference type="GO" id="GO:0020037">
    <property type="term" value="F:heme binding"/>
    <property type="evidence" value="ECO:0007669"/>
    <property type="project" value="InterPro"/>
</dbReference>
<name>A0AAV5QNY4_9ASCO</name>
<dbReference type="EMBL" id="BTFZ01000011">
    <property type="protein sequence ID" value="GMM36431.1"/>
    <property type="molecule type" value="Genomic_DNA"/>
</dbReference>
<dbReference type="InterPro" id="IPR000971">
    <property type="entry name" value="Globin"/>
</dbReference>
<evidence type="ECO:0000313" key="4">
    <source>
        <dbReference type="Proteomes" id="UP001360560"/>
    </source>
</evidence>
<dbReference type="RefSeq" id="XP_064853427.1">
    <property type="nucleotide sequence ID" value="XM_064997355.1"/>
</dbReference>
<feature type="compositionally biased region" description="Polar residues" evidence="1">
    <location>
        <begin position="157"/>
        <end position="172"/>
    </location>
</feature>
<dbReference type="Gene3D" id="1.10.490.10">
    <property type="entry name" value="Globins"/>
    <property type="match status" value="1"/>
</dbReference>
<proteinExistence type="predicted"/>
<organism evidence="3 4">
    <name type="scientific">Saccharomycopsis crataegensis</name>
    <dbReference type="NCBI Taxonomy" id="43959"/>
    <lineage>
        <taxon>Eukaryota</taxon>
        <taxon>Fungi</taxon>
        <taxon>Dikarya</taxon>
        <taxon>Ascomycota</taxon>
        <taxon>Saccharomycotina</taxon>
        <taxon>Saccharomycetes</taxon>
        <taxon>Saccharomycopsidaceae</taxon>
        <taxon>Saccharomycopsis</taxon>
    </lineage>
</organism>
<dbReference type="GO" id="GO:0019825">
    <property type="term" value="F:oxygen binding"/>
    <property type="evidence" value="ECO:0007669"/>
    <property type="project" value="InterPro"/>
</dbReference>
<accession>A0AAV5QNY4</accession>
<dbReference type="PANTHER" id="PTHR43396">
    <property type="entry name" value="FLAVOHEMOPROTEIN"/>
    <property type="match status" value="1"/>
</dbReference>
<dbReference type="PANTHER" id="PTHR43396:SF6">
    <property type="entry name" value="ABL201WP"/>
    <property type="match status" value="1"/>
</dbReference>
<dbReference type="InterPro" id="IPR012292">
    <property type="entry name" value="Globin/Proto"/>
</dbReference>
<evidence type="ECO:0000256" key="1">
    <source>
        <dbReference type="SAM" id="MobiDB-lite"/>
    </source>
</evidence>